<dbReference type="SUPFAM" id="SSF50249">
    <property type="entry name" value="Nucleic acid-binding proteins"/>
    <property type="match status" value="1"/>
</dbReference>
<dbReference type="Gene3D" id="2.40.50.140">
    <property type="entry name" value="Nucleic acid-binding proteins"/>
    <property type="match status" value="1"/>
</dbReference>
<dbReference type="GO" id="GO:0003677">
    <property type="term" value="F:DNA binding"/>
    <property type="evidence" value="ECO:0007669"/>
    <property type="project" value="UniProtKB-KW"/>
</dbReference>
<dbReference type="CDD" id="cd04458">
    <property type="entry name" value="CSP_CDS"/>
    <property type="match status" value="1"/>
</dbReference>
<name>A0A060ZPR7_9ACTN</name>
<evidence type="ECO:0000313" key="5">
    <source>
        <dbReference type="EMBL" id="CDR07836.1"/>
    </source>
</evidence>
<keyword evidence="7" id="KW-1185">Reference proteome</keyword>
<dbReference type="InterPro" id="IPR002059">
    <property type="entry name" value="CSP_DNA-bd"/>
</dbReference>
<dbReference type="Gene3D" id="6.20.370.130">
    <property type="match status" value="1"/>
</dbReference>
<reference evidence="6 7" key="2">
    <citation type="submission" date="2021-03" db="EMBL/GenBank/DDBJ databases">
        <title>Genomic Encyclopedia of Type Strains, Phase IV (KMG-IV): sequencing the most valuable type-strain genomes for metagenomic binning, comparative biology and taxonomic classification.</title>
        <authorList>
            <person name="Goeker M."/>
        </authorList>
    </citation>
    <scope>NUCLEOTIDE SEQUENCE [LARGE SCALE GENOMIC DNA]</scope>
    <source>
        <strain evidence="6 7">DSM 41954</strain>
    </source>
</reference>
<dbReference type="PIRSF" id="PIRSF002599">
    <property type="entry name" value="Cold_shock_A"/>
    <property type="match status" value="1"/>
</dbReference>
<dbReference type="InterPro" id="IPR019844">
    <property type="entry name" value="CSD_CS"/>
</dbReference>
<feature type="domain" description="CSD" evidence="4">
    <location>
        <begin position="1"/>
        <end position="66"/>
    </location>
</feature>
<dbReference type="Pfam" id="PF00313">
    <property type="entry name" value="CSD"/>
    <property type="match status" value="1"/>
</dbReference>
<dbReference type="AlphaFoldDB" id="A0A060ZPR7"/>
<dbReference type="GO" id="GO:0005737">
    <property type="term" value="C:cytoplasm"/>
    <property type="evidence" value="ECO:0007669"/>
    <property type="project" value="UniProtKB-SubCell"/>
</dbReference>
<dbReference type="PANTHER" id="PTHR11544">
    <property type="entry name" value="COLD SHOCK DOMAIN CONTAINING PROTEINS"/>
    <property type="match status" value="1"/>
</dbReference>
<evidence type="ECO:0000256" key="1">
    <source>
        <dbReference type="ARBA" id="ARBA00004496"/>
    </source>
</evidence>
<dbReference type="Proteomes" id="UP000756710">
    <property type="component" value="Unassembled WGS sequence"/>
</dbReference>
<evidence type="ECO:0000313" key="6">
    <source>
        <dbReference type="EMBL" id="MBP2066853.1"/>
    </source>
</evidence>
<dbReference type="HOGENOM" id="CLU_117621_0_3_11"/>
<gene>
    <name evidence="6" type="ORF">J2Z30_007914</name>
    <name evidence="5" type="ORF">SIRAN4546</name>
</gene>
<dbReference type="GeneID" id="302517285"/>
<evidence type="ECO:0000256" key="3">
    <source>
        <dbReference type="RuleBase" id="RU000408"/>
    </source>
</evidence>
<dbReference type="InterPro" id="IPR050181">
    <property type="entry name" value="Cold_shock_domain"/>
</dbReference>
<sequence length="67" mass="7064">MATGTVKWFNAEKGFGFIAQDGGGPDVFVHYSAINATGFRSLEENQAVTFDVTQGPKGPQAENVSAV</sequence>
<protein>
    <submittedName>
        <fullName evidence="5">Cold-shock DNA-binding domain protein</fullName>
    </submittedName>
    <submittedName>
        <fullName evidence="6">CspA family cold shock protein</fullName>
    </submittedName>
</protein>
<dbReference type="FunFam" id="2.40.50.140:FF:000006">
    <property type="entry name" value="Cold shock protein CspC"/>
    <property type="match status" value="1"/>
</dbReference>
<dbReference type="PROSITE" id="PS51857">
    <property type="entry name" value="CSD_2"/>
    <property type="match status" value="1"/>
</dbReference>
<dbReference type="InterPro" id="IPR012340">
    <property type="entry name" value="NA-bd_OB-fold"/>
</dbReference>
<dbReference type="SMART" id="SM00357">
    <property type="entry name" value="CSP"/>
    <property type="match status" value="1"/>
</dbReference>
<evidence type="ECO:0000256" key="2">
    <source>
        <dbReference type="ARBA" id="ARBA00022490"/>
    </source>
</evidence>
<evidence type="ECO:0000259" key="4">
    <source>
        <dbReference type="PROSITE" id="PS51857"/>
    </source>
</evidence>
<dbReference type="EMBL" id="JAGGLR010000027">
    <property type="protein sequence ID" value="MBP2066853.1"/>
    <property type="molecule type" value="Genomic_DNA"/>
</dbReference>
<proteinExistence type="predicted"/>
<dbReference type="RefSeq" id="WP_030834854.1">
    <property type="nucleotide sequence ID" value="NZ_BAABDR010000003.1"/>
</dbReference>
<organism evidence="5">
    <name type="scientific">Streptomyces iranensis</name>
    <dbReference type="NCBI Taxonomy" id="576784"/>
    <lineage>
        <taxon>Bacteria</taxon>
        <taxon>Bacillati</taxon>
        <taxon>Actinomycetota</taxon>
        <taxon>Actinomycetes</taxon>
        <taxon>Kitasatosporales</taxon>
        <taxon>Streptomycetaceae</taxon>
        <taxon>Streptomyces</taxon>
        <taxon>Streptomyces violaceusniger group</taxon>
    </lineage>
</organism>
<keyword evidence="2" id="KW-0963">Cytoplasm</keyword>
<evidence type="ECO:0000313" key="7">
    <source>
        <dbReference type="Proteomes" id="UP000756710"/>
    </source>
</evidence>
<dbReference type="PROSITE" id="PS00352">
    <property type="entry name" value="CSD_1"/>
    <property type="match status" value="1"/>
</dbReference>
<accession>A0A060ZPR7</accession>
<reference evidence="5" key="1">
    <citation type="submission" date="2014-05" db="EMBL/GenBank/DDBJ databases">
        <authorList>
            <person name="Horn Fabian"/>
        </authorList>
    </citation>
    <scope>NUCLEOTIDE SEQUENCE</scope>
</reference>
<dbReference type="PRINTS" id="PR00050">
    <property type="entry name" value="COLDSHOCK"/>
</dbReference>
<comment type="subcellular location">
    <subcellularLocation>
        <location evidence="1 3">Cytoplasm</location>
    </subcellularLocation>
</comment>
<dbReference type="EMBL" id="LK022848">
    <property type="protein sequence ID" value="CDR07836.1"/>
    <property type="molecule type" value="Genomic_DNA"/>
</dbReference>
<dbReference type="InterPro" id="IPR012156">
    <property type="entry name" value="Cold_shock_CspA"/>
</dbReference>
<dbReference type="InterPro" id="IPR011129">
    <property type="entry name" value="CSD"/>
</dbReference>
<keyword evidence="5" id="KW-0238">DNA-binding</keyword>